<dbReference type="SMR" id="A0A2I5TBB8"/>
<evidence type="ECO:0000313" key="5">
    <source>
        <dbReference type="Proteomes" id="UP000233778"/>
    </source>
</evidence>
<evidence type="ECO:0000313" key="2">
    <source>
        <dbReference type="EMBL" id="AUH01870.1"/>
    </source>
</evidence>
<sequence>MTNQAKKLSRINGREFLKQSFNLQQQLLASQLNLSRTITHDGTMGEVNESYFLSIIRQYLPERYSVDRGVVVDSEGQTSDQIDAVIFDRHYTPTLLDQQGHRFIPAEAVYAVLEVKPTINKTYLEYAADKAASVRKLYRTSTVIKNIYGTAKPVEHFPIVAGIVAIDVEWQDGLGKAFTENLQAVSSDENRKLDCGLAVSGACFDSYDEEIKIRSGENALIFFLFRLLGKLQSLGTVPAIDWRVYIDSLE</sequence>
<evidence type="ECO:0007829" key="6">
    <source>
        <dbReference type="PDB" id="7ZGV"/>
    </source>
</evidence>
<evidence type="ECO:0000313" key="3">
    <source>
        <dbReference type="EMBL" id="AUH06192.1"/>
    </source>
</evidence>
<reference evidence="3 4" key="1">
    <citation type="journal article" date="2013" name="Genome Announc.">
        <title>Draft genome sequence of Serratia sp. strain ATCC 39006, a model bacterium for analysis of the biosynthesis and regulation of prodigiosin, a carbapenem, and gas vesicles.</title>
        <authorList>
            <person name="Fineran P.C."/>
            <person name="Iglesias Cans M.C."/>
            <person name="Ramsay J.P."/>
            <person name="Wilf N.M."/>
            <person name="Cossyleon D."/>
            <person name="McNeil M.B."/>
            <person name="Williamson N.R."/>
            <person name="Monson R.E."/>
            <person name="Becher S.A."/>
            <person name="Stanton J.A."/>
            <person name="Brugger K."/>
            <person name="Brown S.D."/>
            <person name="Salmond G.P."/>
        </authorList>
    </citation>
    <scope>NUCLEOTIDE SEQUENCE [LARGE SCALE GENOMIC DNA]</scope>
    <source>
        <strain evidence="3">ATCC 39006</strain>
        <strain evidence="4">ATCC 39006 / SC 11482</strain>
    </source>
</reference>
<keyword evidence="4" id="KW-1185">Reference proteome</keyword>
<dbReference type="InterPro" id="IPR046537">
    <property type="entry name" value="DUF6602"/>
</dbReference>
<gene>
    <name evidence="2" type="ORF">CWC46_19930</name>
    <name evidence="3" type="ORF">Ser39006_019925</name>
</gene>
<organism evidence="3 4">
    <name type="scientific">Serratia sp. (strain ATCC 39006)</name>
    <name type="common">Prodigiosinella confusarubida</name>
    <dbReference type="NCBI Taxonomy" id="104623"/>
    <lineage>
        <taxon>Bacteria</taxon>
        <taxon>Pseudomonadati</taxon>
        <taxon>Pseudomonadota</taxon>
        <taxon>Gammaproteobacteria</taxon>
        <taxon>Enterobacterales</taxon>
        <taxon>Pectobacteriaceae</taxon>
        <taxon>Prodigiosinella</taxon>
    </lineage>
</organism>
<proteinExistence type="evidence at protein level"/>
<dbReference type="PDB" id="7ZGV">
    <property type="method" value="X-ray"/>
    <property type="resolution" value="1.48 A"/>
    <property type="chains" value="A=1-250"/>
</dbReference>
<dbReference type="Proteomes" id="UP000017700">
    <property type="component" value="Chromosome"/>
</dbReference>
<dbReference type="PDB" id="7ZGW">
    <property type="method" value="X-ray"/>
    <property type="resolution" value="1.83 A"/>
    <property type="chains" value="A/B/C/D/E/F=1-250"/>
</dbReference>
<dbReference type="STRING" id="104623.Ser39006_01518"/>
<feature type="domain" description="DUF6602" evidence="1">
    <location>
        <begin position="35"/>
        <end position="137"/>
    </location>
</feature>
<reference evidence="3" key="2">
    <citation type="submission" date="2013-09" db="EMBL/GenBank/DDBJ databases">
        <authorList>
            <person name="Wang G."/>
            <person name="Yang Y."/>
            <person name="Su Y."/>
        </authorList>
    </citation>
    <scope>NUCLEOTIDE SEQUENCE</scope>
    <source>
        <strain evidence="3">ATCC 39006</strain>
    </source>
</reference>
<dbReference type="AlphaFoldDB" id="A0A2I5TBB8"/>
<reference evidence="2 5" key="3">
    <citation type="submission" date="2017-11" db="EMBL/GenBank/DDBJ databases">
        <title>Complete genome sequence of Serratia sp. ATCC 39006 LacA.</title>
        <authorList>
            <person name="Hampton H.G."/>
            <person name="Jackson S.A."/>
            <person name="Jauregui R."/>
            <person name="Poulter G.T.M."/>
            <person name="Salmond G.P.C."/>
            <person name="Fineran P.C."/>
        </authorList>
    </citation>
    <scope>NUCLEOTIDE SEQUENCE [LARGE SCALE GENOMIC DNA]</scope>
    <source>
        <strain evidence="2 5">ATCC 39006</strain>
    </source>
</reference>
<dbReference type="Proteomes" id="UP000233778">
    <property type="component" value="Chromosome"/>
</dbReference>
<dbReference type="OrthoDB" id="3765434at2"/>
<dbReference type="KEGG" id="serq:CWC46_19930"/>
<evidence type="ECO:0000259" key="1">
    <source>
        <dbReference type="Pfam" id="PF20247"/>
    </source>
</evidence>
<name>A0A2I5TBB8_SERS3</name>
<dbReference type="KEGG" id="sera:Ser39006_019925"/>
<dbReference type="RefSeq" id="WP_021014788.1">
    <property type="nucleotide sequence ID" value="NZ_CP025084.1"/>
</dbReference>
<evidence type="ECO:0000313" key="4">
    <source>
        <dbReference type="Proteomes" id="UP000017700"/>
    </source>
</evidence>
<reference evidence="3" key="4">
    <citation type="submission" date="2017-11" db="EMBL/GenBank/DDBJ databases">
        <title>Complete genome sequence of Serratia sp. ATCC 39006.</title>
        <authorList>
            <person name="Hampton H.G."/>
            <person name="Jackson S.A."/>
            <person name="Jauregui R."/>
            <person name="Poulter G.T.M."/>
            <person name="Salmond G.P.C."/>
            <person name="Fineran P.C."/>
        </authorList>
    </citation>
    <scope>NUCLEOTIDE SEQUENCE</scope>
    <source>
        <strain evidence="3">ATCC 39006</strain>
    </source>
</reference>
<dbReference type="CDD" id="cd21411">
    <property type="entry name" value="NucC"/>
    <property type="match status" value="1"/>
</dbReference>
<keyword evidence="6 7" id="KW-0002">3D-structure</keyword>
<reference evidence="6 7" key="5">
    <citation type="journal article" date="2022" name="Mol. Cell">
        <title>Type III CRISPR-Cas provides resistance against nucleus-forming jumbo phages via abortive infection.</title>
        <authorList>
            <person name="Mayo-Munoz D."/>
            <person name="Smith L.M."/>
            <person name="Garcia-Doval C."/>
            <person name="Malone L.M."/>
            <person name="Harding K.R."/>
            <person name="Jackson S.A."/>
            <person name="Hampton H.G."/>
            <person name="Fagerlund R.D."/>
            <person name="Gumy L.F."/>
            <person name="Fineran P.C."/>
        </authorList>
    </citation>
    <scope>X-RAY CRYSTALLOGRAPHY (1.48 ANGSTROMS)</scope>
</reference>
<accession>A0A2I5TBB8</accession>
<evidence type="ECO:0007829" key="7">
    <source>
        <dbReference type="PDB" id="7ZGW"/>
    </source>
</evidence>
<dbReference type="EMBL" id="CP025084">
    <property type="protein sequence ID" value="AUH06192.1"/>
    <property type="molecule type" value="Genomic_DNA"/>
</dbReference>
<protein>
    <recommendedName>
        <fullName evidence="1">DUF6602 domain-containing protein</fullName>
    </recommendedName>
</protein>
<dbReference type="EMBL" id="CP025085">
    <property type="protein sequence ID" value="AUH01870.1"/>
    <property type="molecule type" value="Genomic_DNA"/>
</dbReference>
<dbReference type="Pfam" id="PF20247">
    <property type="entry name" value="DUF6602"/>
    <property type="match status" value="1"/>
</dbReference>